<dbReference type="RefSeq" id="WP_152762571.1">
    <property type="nucleotide sequence ID" value="NZ_WHLY01000002.1"/>
</dbReference>
<keyword evidence="1" id="KW-0732">Signal</keyword>
<name>A0A7C9BGR2_9BACT</name>
<dbReference type="Gene3D" id="2.40.360.20">
    <property type="match status" value="1"/>
</dbReference>
<organism evidence="3 4">
    <name type="scientific">Salmonirosea aquatica</name>
    <dbReference type="NCBI Taxonomy" id="2654236"/>
    <lineage>
        <taxon>Bacteria</taxon>
        <taxon>Pseudomonadati</taxon>
        <taxon>Bacteroidota</taxon>
        <taxon>Cytophagia</taxon>
        <taxon>Cytophagales</taxon>
        <taxon>Spirosomataceae</taxon>
        <taxon>Salmonirosea</taxon>
    </lineage>
</organism>
<reference evidence="3 4" key="1">
    <citation type="submission" date="2019-10" db="EMBL/GenBank/DDBJ databases">
        <title>Draft Genome Sequence of Cytophagaceae sp. SJW1-29.</title>
        <authorList>
            <person name="Choi A."/>
        </authorList>
    </citation>
    <scope>NUCLEOTIDE SEQUENCE [LARGE SCALE GENOMIC DNA]</scope>
    <source>
        <strain evidence="3 4">SJW1-29</strain>
    </source>
</reference>
<feature type="signal peptide" evidence="1">
    <location>
        <begin position="1"/>
        <end position="21"/>
    </location>
</feature>
<evidence type="ECO:0000256" key="1">
    <source>
        <dbReference type="SAM" id="SignalP"/>
    </source>
</evidence>
<dbReference type="Proteomes" id="UP000479293">
    <property type="component" value="Unassembled WGS sequence"/>
</dbReference>
<comment type="caution">
    <text evidence="3">The sequence shown here is derived from an EMBL/GenBank/DDBJ whole genome shotgun (WGS) entry which is preliminary data.</text>
</comment>
<evidence type="ECO:0000313" key="4">
    <source>
        <dbReference type="Proteomes" id="UP000479293"/>
    </source>
</evidence>
<evidence type="ECO:0000313" key="3">
    <source>
        <dbReference type="EMBL" id="MPR35480.1"/>
    </source>
</evidence>
<dbReference type="InterPro" id="IPR049279">
    <property type="entry name" value="DUF3108-like"/>
</dbReference>
<gene>
    <name evidence="3" type="ORF">GBK04_19525</name>
</gene>
<protein>
    <recommendedName>
        <fullName evidence="2">DUF3108 domain-containing protein</fullName>
    </recommendedName>
</protein>
<feature type="chain" id="PRO_5028996191" description="DUF3108 domain-containing protein" evidence="1">
    <location>
        <begin position="22"/>
        <end position="231"/>
    </location>
</feature>
<sequence>MKKLINLLLWVALFSPVTLYAQECMGIVLKEGSGFEMVTSNGNGKQMGRLVYKIKKVSKDGSDVVVDMDFESFDAKGKSQMANSMQMRCNGNELRVDASSMMMQDQNKQYEAFDMKFTSKDIIFPAKLSVGQTLPDASLHGEGSSGPMAMTTDMAITNRKVEGKETVNVPAGTFDTYKVTSDMNVTSRTVVKIAFDFNTVSYRSDKVLWDIKTETYRKGKLISITELSKIF</sequence>
<evidence type="ECO:0000259" key="2">
    <source>
        <dbReference type="Pfam" id="PF21347"/>
    </source>
</evidence>
<proteinExistence type="predicted"/>
<dbReference type="AlphaFoldDB" id="A0A7C9BGR2"/>
<dbReference type="EMBL" id="WHLY01000002">
    <property type="protein sequence ID" value="MPR35480.1"/>
    <property type="molecule type" value="Genomic_DNA"/>
</dbReference>
<dbReference type="Pfam" id="PF21347">
    <property type="entry name" value="DUF3108_like"/>
    <property type="match status" value="1"/>
</dbReference>
<keyword evidence="4" id="KW-1185">Reference proteome</keyword>
<accession>A0A7C9BGR2</accession>
<feature type="domain" description="DUF3108" evidence="2">
    <location>
        <begin position="30"/>
        <end position="227"/>
    </location>
</feature>